<evidence type="ECO:0000256" key="1">
    <source>
        <dbReference type="ARBA" id="ARBA00000085"/>
    </source>
</evidence>
<evidence type="ECO:0000313" key="7">
    <source>
        <dbReference type="EMBL" id="SFC31579.1"/>
    </source>
</evidence>
<feature type="transmembrane region" description="Helical" evidence="5">
    <location>
        <begin position="186"/>
        <end position="207"/>
    </location>
</feature>
<name>A0A1I1I558_9SPHI</name>
<dbReference type="InterPro" id="IPR005467">
    <property type="entry name" value="His_kinase_dom"/>
</dbReference>
<dbReference type="PROSITE" id="PS50109">
    <property type="entry name" value="HIS_KIN"/>
    <property type="match status" value="1"/>
</dbReference>
<dbReference type="SMART" id="SM00387">
    <property type="entry name" value="HATPase_c"/>
    <property type="match status" value="1"/>
</dbReference>
<dbReference type="Proteomes" id="UP000199577">
    <property type="component" value="Unassembled WGS sequence"/>
</dbReference>
<evidence type="ECO:0000256" key="5">
    <source>
        <dbReference type="SAM" id="Phobius"/>
    </source>
</evidence>
<dbReference type="Gene3D" id="2.60.40.2380">
    <property type="match status" value="1"/>
</dbReference>
<keyword evidence="4" id="KW-0175">Coiled coil</keyword>
<proteinExistence type="predicted"/>
<dbReference type="InterPro" id="IPR011622">
    <property type="entry name" value="7TMR_DISM_rcpt_extracell_dom2"/>
</dbReference>
<dbReference type="InterPro" id="IPR003594">
    <property type="entry name" value="HATPase_dom"/>
</dbReference>
<feature type="transmembrane region" description="Helical" evidence="5">
    <location>
        <begin position="279"/>
        <end position="302"/>
    </location>
</feature>
<dbReference type="PANTHER" id="PTHR43065">
    <property type="entry name" value="SENSOR HISTIDINE KINASE"/>
    <property type="match status" value="1"/>
</dbReference>
<dbReference type="CDD" id="cd00082">
    <property type="entry name" value="HisKA"/>
    <property type="match status" value="1"/>
</dbReference>
<dbReference type="InterPro" id="IPR036097">
    <property type="entry name" value="HisK_dim/P_sf"/>
</dbReference>
<dbReference type="STRING" id="623281.SAMN05421747_10881"/>
<dbReference type="Gene3D" id="1.10.287.130">
    <property type="match status" value="1"/>
</dbReference>
<feature type="coiled-coil region" evidence="4">
    <location>
        <begin position="429"/>
        <end position="459"/>
    </location>
</feature>
<dbReference type="OrthoDB" id="9806995at2"/>
<keyword evidence="3" id="KW-0597">Phosphoprotein</keyword>
<protein>
    <recommendedName>
        <fullName evidence="2">histidine kinase</fullName>
        <ecNumber evidence="2">2.7.13.3</ecNumber>
    </recommendedName>
</protein>
<feature type="transmembrane region" description="Helical" evidence="5">
    <location>
        <begin position="246"/>
        <end position="267"/>
    </location>
</feature>
<organism evidence="7 8">
    <name type="scientific">Parapedobacter composti</name>
    <dbReference type="NCBI Taxonomy" id="623281"/>
    <lineage>
        <taxon>Bacteria</taxon>
        <taxon>Pseudomonadati</taxon>
        <taxon>Bacteroidota</taxon>
        <taxon>Sphingobacteriia</taxon>
        <taxon>Sphingobacteriales</taxon>
        <taxon>Sphingobacteriaceae</taxon>
        <taxon>Parapedobacter</taxon>
    </lineage>
</organism>
<feature type="transmembrane region" description="Helical" evidence="5">
    <location>
        <begin position="308"/>
        <end position="328"/>
    </location>
</feature>
<dbReference type="PANTHER" id="PTHR43065:SF50">
    <property type="entry name" value="HISTIDINE KINASE"/>
    <property type="match status" value="1"/>
</dbReference>
<keyword evidence="5" id="KW-0812">Transmembrane</keyword>
<keyword evidence="5" id="KW-0472">Membrane</keyword>
<dbReference type="InterPro" id="IPR004358">
    <property type="entry name" value="Sig_transdc_His_kin-like_C"/>
</dbReference>
<keyword evidence="8" id="KW-1185">Reference proteome</keyword>
<sequence length="723" mass="82129">MERPYAVNFFIHYGRLTWLVLLGVCTQFMGTFAYNDRNGQVSYLLQVFEDKNDEFTIDQIIAFNKEFRPSEKFPSYGLTNSAFWFKIEVINNSLDSNLLLKVENPNLHTIDLYYKRNGQINLQSFSSTSPEQDRVFNTPYPLFKLIQPPHTSSTYYMKVKSKDVVSVPVSIERQDLIISDVGFNKIYFSLYAGIVLAMSLYNFFLYLSLRDNIYLYYVVYIVAVGFTQACLKGYAAYYIWPDNELFVIRANHIVTVMSGIFSAAFTIEFLRLKSTLPKLYLFLLANVTIYVISVLVYVFGYYKLGQEVLQYNTTVAALVVLFCSFYIYHKGYKPALFFGVAWSFFLGGVILYVLKDVGVLPFNTFTNNAILIGSALEATLLSFALADKINMYKKEKEESQTQTLLALKENERLIREQNIVLEQRVAERTKALRKSNQSLQETLTHLKEAQGQLVEAEKMASLGQLTAGVAHEINNPINFVTSNVAPLRRDIGMLWEALAAIEDIAFSTELTIEEKIQKINAYKEAQDLDYLKTEIDFLLKGMHEGAHRTAEIVRSLRIFSRTDGDSLKYADINEGLESTLVILNSLIREETRVVRQYGQLPEIACYPGKLNQVFLNIITNALYAIHKKFNGKPGGVLGIKTDVDADNVYISIKDNGIGMPADIRDRIFEPFFTTKEVGEGTGLGLSIVYNTIKKHQGEIKIESEVGEGTEFMLSIPLNLQAVD</sequence>
<comment type="catalytic activity">
    <reaction evidence="1">
        <text>ATP + protein L-histidine = ADP + protein N-phospho-L-histidine.</text>
        <dbReference type="EC" id="2.7.13.3"/>
    </reaction>
</comment>
<keyword evidence="5" id="KW-1133">Transmembrane helix</keyword>
<feature type="transmembrane region" description="Helical" evidence="5">
    <location>
        <begin position="335"/>
        <end position="354"/>
    </location>
</feature>
<dbReference type="SUPFAM" id="SSF55874">
    <property type="entry name" value="ATPase domain of HSP90 chaperone/DNA topoisomerase II/histidine kinase"/>
    <property type="match status" value="1"/>
</dbReference>
<dbReference type="InterPro" id="IPR036890">
    <property type="entry name" value="HATPase_C_sf"/>
</dbReference>
<dbReference type="PRINTS" id="PR00344">
    <property type="entry name" value="BCTRLSENSOR"/>
</dbReference>
<dbReference type="Pfam" id="PF07695">
    <property type="entry name" value="7TMR-DISM_7TM"/>
    <property type="match status" value="1"/>
</dbReference>
<dbReference type="GO" id="GO:0000155">
    <property type="term" value="F:phosphorelay sensor kinase activity"/>
    <property type="evidence" value="ECO:0007669"/>
    <property type="project" value="InterPro"/>
</dbReference>
<dbReference type="Pfam" id="PF07696">
    <property type="entry name" value="7TMR-DISMED2"/>
    <property type="match status" value="1"/>
</dbReference>
<evidence type="ECO:0000256" key="3">
    <source>
        <dbReference type="ARBA" id="ARBA00022553"/>
    </source>
</evidence>
<feature type="transmembrane region" description="Helical" evidence="5">
    <location>
        <begin position="214"/>
        <end position="240"/>
    </location>
</feature>
<evidence type="ECO:0000256" key="4">
    <source>
        <dbReference type="SAM" id="Coils"/>
    </source>
</evidence>
<gene>
    <name evidence="7" type="ORF">SAMN05421747_10881</name>
</gene>
<feature type="domain" description="Histidine kinase" evidence="6">
    <location>
        <begin position="468"/>
        <end position="719"/>
    </location>
</feature>
<dbReference type="Pfam" id="PF02518">
    <property type="entry name" value="HATPase_c"/>
    <property type="match status" value="1"/>
</dbReference>
<dbReference type="AlphaFoldDB" id="A0A1I1I558"/>
<evidence type="ECO:0000313" key="8">
    <source>
        <dbReference type="Proteomes" id="UP000199577"/>
    </source>
</evidence>
<dbReference type="EMBL" id="FOLL01000008">
    <property type="protein sequence ID" value="SFC31579.1"/>
    <property type="molecule type" value="Genomic_DNA"/>
</dbReference>
<evidence type="ECO:0000256" key="2">
    <source>
        <dbReference type="ARBA" id="ARBA00012438"/>
    </source>
</evidence>
<dbReference type="EC" id="2.7.13.3" evidence="2"/>
<dbReference type="InterPro" id="IPR003661">
    <property type="entry name" value="HisK_dim/P_dom"/>
</dbReference>
<dbReference type="InterPro" id="IPR011623">
    <property type="entry name" value="7TMR_DISM_rcpt_extracell_dom1"/>
</dbReference>
<evidence type="ECO:0000259" key="6">
    <source>
        <dbReference type="PROSITE" id="PS50109"/>
    </source>
</evidence>
<reference evidence="7 8" key="1">
    <citation type="submission" date="2016-10" db="EMBL/GenBank/DDBJ databases">
        <authorList>
            <person name="de Groot N.N."/>
        </authorList>
    </citation>
    <scope>NUCLEOTIDE SEQUENCE [LARGE SCALE GENOMIC DNA]</scope>
    <source>
        <strain evidence="7 8">DSM 22900</strain>
    </source>
</reference>
<accession>A0A1I1I558</accession>
<feature type="transmembrane region" description="Helical" evidence="5">
    <location>
        <begin position="366"/>
        <end position="386"/>
    </location>
</feature>
<dbReference type="Gene3D" id="3.30.565.10">
    <property type="entry name" value="Histidine kinase-like ATPase, C-terminal domain"/>
    <property type="match status" value="1"/>
</dbReference>
<dbReference type="SUPFAM" id="SSF47384">
    <property type="entry name" value="Homodimeric domain of signal transducing histidine kinase"/>
    <property type="match status" value="1"/>
</dbReference>